<evidence type="ECO:0000313" key="4">
    <source>
        <dbReference type="EnsemblProtists" id="EKX49175"/>
    </source>
</evidence>
<organism evidence="3">
    <name type="scientific">Guillardia theta (strain CCMP2712)</name>
    <name type="common">Cryptophyte</name>
    <dbReference type="NCBI Taxonomy" id="905079"/>
    <lineage>
        <taxon>Eukaryota</taxon>
        <taxon>Cryptophyceae</taxon>
        <taxon>Pyrenomonadales</taxon>
        <taxon>Geminigeraceae</taxon>
        <taxon>Guillardia</taxon>
    </lineage>
</organism>
<dbReference type="PaxDb" id="55529-EKX49175"/>
<name>L1JLZ5_GUITC</name>
<dbReference type="Proteomes" id="UP000011087">
    <property type="component" value="Unassembled WGS sequence"/>
</dbReference>
<reference evidence="5" key="2">
    <citation type="submission" date="2012-11" db="EMBL/GenBank/DDBJ databases">
        <authorList>
            <person name="Kuo A."/>
            <person name="Curtis B.A."/>
            <person name="Tanifuji G."/>
            <person name="Burki F."/>
            <person name="Gruber A."/>
            <person name="Irimia M."/>
            <person name="Maruyama S."/>
            <person name="Arias M.C."/>
            <person name="Ball S.G."/>
            <person name="Gile G.H."/>
            <person name="Hirakawa Y."/>
            <person name="Hopkins J.F."/>
            <person name="Rensing S.A."/>
            <person name="Schmutz J."/>
            <person name="Symeonidi A."/>
            <person name="Elias M."/>
            <person name="Eveleigh R.J."/>
            <person name="Herman E.K."/>
            <person name="Klute M.J."/>
            <person name="Nakayama T."/>
            <person name="Obornik M."/>
            <person name="Reyes-Prieto A."/>
            <person name="Armbrust E.V."/>
            <person name="Aves S.J."/>
            <person name="Beiko R.G."/>
            <person name="Coutinho P."/>
            <person name="Dacks J.B."/>
            <person name="Durnford D.G."/>
            <person name="Fast N.M."/>
            <person name="Green B.R."/>
            <person name="Grisdale C."/>
            <person name="Hempe F."/>
            <person name="Henrissat B."/>
            <person name="Hoppner M.P."/>
            <person name="Ishida K.-I."/>
            <person name="Kim E."/>
            <person name="Koreny L."/>
            <person name="Kroth P.G."/>
            <person name="Liu Y."/>
            <person name="Malik S.-B."/>
            <person name="Maier U.G."/>
            <person name="McRose D."/>
            <person name="Mock T."/>
            <person name="Neilson J.A."/>
            <person name="Onodera N.T."/>
            <person name="Poole A.M."/>
            <person name="Pritham E.J."/>
            <person name="Richards T.A."/>
            <person name="Rocap G."/>
            <person name="Roy S.W."/>
            <person name="Sarai C."/>
            <person name="Schaack S."/>
            <person name="Shirato S."/>
            <person name="Slamovits C.H."/>
            <person name="Spencer D.F."/>
            <person name="Suzuki S."/>
            <person name="Worden A.Z."/>
            <person name="Zauner S."/>
            <person name="Barry K."/>
            <person name="Bell C."/>
            <person name="Bharti A.K."/>
            <person name="Crow J.A."/>
            <person name="Grimwood J."/>
            <person name="Kramer R."/>
            <person name="Lindquist E."/>
            <person name="Lucas S."/>
            <person name="Salamov A."/>
            <person name="McFadden G.I."/>
            <person name="Lane C.E."/>
            <person name="Keeling P.J."/>
            <person name="Gray M.W."/>
            <person name="Grigoriev I.V."/>
            <person name="Archibald J.M."/>
        </authorList>
    </citation>
    <scope>NUCLEOTIDE SEQUENCE</scope>
    <source>
        <strain evidence="5">CCMP2712</strain>
    </source>
</reference>
<sequence>MPQEEWRRISKSELDALERDARMAMRWAEEVKRLQREVQRLRSVGVLPSPIAFKGKRNDREDLKEGGGRAFQLKSIERRAYEEAIKELTKTNDFLLREVKVLQGKLSETPSQSNALSETGRSMMLSLRNLTSMRVQQSPTLMEGGDALRDAEEMKGRARKDWLASKRFGKQALSRAQGDAGVPAVGKKAASVQTEEHLMVDEELEGTLEAMFQRERALKQDLLDKNYELTLEIEKNKVVQEFCINLQDSIDDLEFKLSVLNADLLKRMEENKSLENELSALRDRQKAQVIMEKDIEEKESRIRELLRDVEHLEDENMELTYQSLEAIWKGSISSVNPVYFADPQPTKLERILAKAKGTKEPPGGGKQGSAGQEDVQAELMEAVLKGFQSVASFLSWAEKFSFVEQGMKLISLRAMIAEFCKLEGTAGMEEARAAALFRSIGLSADSDVIMDVFCRLVSSSVKGSPRPPVKQGGRSDRPSLQEDIREEIEEDLEDTELAEEQLGESHLSGSIDHDDSVGALWSLVSVGDSKDTFARNRVSSVDMSSMKHLLDERTLALLKDQGRSWLVQKLQNIYKLAKAGRFPNRWAFFDIVTTSIILPFESEVNQLKFALKKQEELFAERVRKELCNIASKLEQFKDERNRLELERDKLKSELRAASDAVERMSIEHKKVSGVVRLLSMSAIDRFVFLGGNRRVKVADTLEAAKPNVILELQDETKRLQTDCRAYKCCYRLLLEVWHSIPGSEQVRLMEELSYLRVQHVQVMEGAYLEMDRRMIDRVLQASYGSTGGVSDAVDVTDTIVSLVREGGIETCLVDDALFKIKSKRGTRQEEDAPPPPPAPRKCLIIAYIQADNQLLASEEVPIRTHPDELVADALHGISEMLLRWGVTVDELMDEVRSSHDPPLSRDLKLISWEKFFEVMQRMPVEIGGEQEFKRILSNSQLIVDSNKVHLSVLQSRLETHYWFLAARSRTGGGEGGGGRNLGLQEEVGRHHLDLQSSRRDNLIDARSRQDRMENRVCLQALFIQSLQILLGIEKERSKAARAAAAIATG</sequence>
<reference evidence="4" key="3">
    <citation type="submission" date="2016-03" db="UniProtKB">
        <authorList>
            <consortium name="EnsemblProtists"/>
        </authorList>
    </citation>
    <scope>IDENTIFICATION</scope>
</reference>
<feature type="coiled-coil region" evidence="1">
    <location>
        <begin position="257"/>
        <end position="322"/>
    </location>
</feature>
<dbReference type="RefSeq" id="XP_005836155.1">
    <property type="nucleotide sequence ID" value="XM_005836098.1"/>
</dbReference>
<proteinExistence type="predicted"/>
<dbReference type="EnsemblProtists" id="EKX49175">
    <property type="protein sequence ID" value="EKX49175"/>
    <property type="gene ID" value="GUITHDRAFT_105249"/>
</dbReference>
<keyword evidence="1" id="KW-0175">Coiled coil</keyword>
<dbReference type="HOGENOM" id="CLU_291256_0_0_1"/>
<evidence type="ECO:0000313" key="5">
    <source>
        <dbReference type="Proteomes" id="UP000011087"/>
    </source>
</evidence>
<feature type="coiled-coil region" evidence="1">
    <location>
        <begin position="17"/>
        <end position="44"/>
    </location>
</feature>
<feature type="coiled-coil region" evidence="1">
    <location>
        <begin position="633"/>
        <end position="667"/>
    </location>
</feature>
<dbReference type="AlphaFoldDB" id="L1JLZ5"/>
<feature type="coiled-coil region" evidence="1">
    <location>
        <begin position="78"/>
        <end position="105"/>
    </location>
</feature>
<reference evidence="3 5" key="1">
    <citation type="journal article" date="2012" name="Nature">
        <title>Algal genomes reveal evolutionary mosaicism and the fate of nucleomorphs.</title>
        <authorList>
            <consortium name="DOE Joint Genome Institute"/>
            <person name="Curtis B.A."/>
            <person name="Tanifuji G."/>
            <person name="Burki F."/>
            <person name="Gruber A."/>
            <person name="Irimia M."/>
            <person name="Maruyama S."/>
            <person name="Arias M.C."/>
            <person name="Ball S.G."/>
            <person name="Gile G.H."/>
            <person name="Hirakawa Y."/>
            <person name="Hopkins J.F."/>
            <person name="Kuo A."/>
            <person name="Rensing S.A."/>
            <person name="Schmutz J."/>
            <person name="Symeonidi A."/>
            <person name="Elias M."/>
            <person name="Eveleigh R.J."/>
            <person name="Herman E.K."/>
            <person name="Klute M.J."/>
            <person name="Nakayama T."/>
            <person name="Obornik M."/>
            <person name="Reyes-Prieto A."/>
            <person name="Armbrust E.V."/>
            <person name="Aves S.J."/>
            <person name="Beiko R.G."/>
            <person name="Coutinho P."/>
            <person name="Dacks J.B."/>
            <person name="Durnford D.G."/>
            <person name="Fast N.M."/>
            <person name="Green B.R."/>
            <person name="Grisdale C.J."/>
            <person name="Hempel F."/>
            <person name="Henrissat B."/>
            <person name="Hoppner M.P."/>
            <person name="Ishida K."/>
            <person name="Kim E."/>
            <person name="Koreny L."/>
            <person name="Kroth P.G."/>
            <person name="Liu Y."/>
            <person name="Malik S.B."/>
            <person name="Maier U.G."/>
            <person name="McRose D."/>
            <person name="Mock T."/>
            <person name="Neilson J.A."/>
            <person name="Onodera N.T."/>
            <person name="Poole A.M."/>
            <person name="Pritham E.J."/>
            <person name="Richards T.A."/>
            <person name="Rocap G."/>
            <person name="Roy S.W."/>
            <person name="Sarai C."/>
            <person name="Schaack S."/>
            <person name="Shirato S."/>
            <person name="Slamovits C.H."/>
            <person name="Spencer D.F."/>
            <person name="Suzuki S."/>
            <person name="Worden A.Z."/>
            <person name="Zauner S."/>
            <person name="Barry K."/>
            <person name="Bell C."/>
            <person name="Bharti A.K."/>
            <person name="Crow J.A."/>
            <person name="Grimwood J."/>
            <person name="Kramer R."/>
            <person name="Lindquist E."/>
            <person name="Lucas S."/>
            <person name="Salamov A."/>
            <person name="McFadden G.I."/>
            <person name="Lane C.E."/>
            <person name="Keeling P.J."/>
            <person name="Gray M.W."/>
            <person name="Grigoriev I.V."/>
            <person name="Archibald J.M."/>
        </authorList>
    </citation>
    <scope>NUCLEOTIDE SEQUENCE</scope>
    <source>
        <strain evidence="3 5">CCMP2712</strain>
    </source>
</reference>
<dbReference type="GeneID" id="17305846"/>
<evidence type="ECO:0000256" key="1">
    <source>
        <dbReference type="SAM" id="Coils"/>
    </source>
</evidence>
<evidence type="ECO:0000313" key="3">
    <source>
        <dbReference type="EMBL" id="EKX49175.1"/>
    </source>
</evidence>
<dbReference type="EMBL" id="JH992983">
    <property type="protein sequence ID" value="EKX49175.1"/>
    <property type="molecule type" value="Genomic_DNA"/>
</dbReference>
<protein>
    <submittedName>
        <fullName evidence="3 4">Uncharacterized protein</fullName>
    </submittedName>
</protein>
<accession>L1JLZ5</accession>
<evidence type="ECO:0000256" key="2">
    <source>
        <dbReference type="SAM" id="MobiDB-lite"/>
    </source>
</evidence>
<keyword evidence="5" id="KW-1185">Reference proteome</keyword>
<dbReference type="KEGG" id="gtt:GUITHDRAFT_105249"/>
<feature type="region of interest" description="Disordered" evidence="2">
    <location>
        <begin position="461"/>
        <end position="481"/>
    </location>
</feature>
<gene>
    <name evidence="3" type="ORF">GUITHDRAFT_105249</name>
</gene>